<dbReference type="AlphaFoldDB" id="A0A2A6RPI8"/>
<name>A0A2A6RPI8_9CHLR</name>
<keyword evidence="1" id="KW-0560">Oxidoreductase</keyword>
<protein>
    <recommendedName>
        <fullName evidence="4">Short-chain dehydrogenase</fullName>
    </recommendedName>
</protein>
<dbReference type="Gene3D" id="3.40.50.720">
    <property type="entry name" value="NAD(P)-binding Rossmann-like Domain"/>
    <property type="match status" value="1"/>
</dbReference>
<evidence type="ECO:0000313" key="2">
    <source>
        <dbReference type="EMBL" id="PDW04789.1"/>
    </source>
</evidence>
<dbReference type="SUPFAM" id="SSF51735">
    <property type="entry name" value="NAD(P)-binding Rossmann-fold domains"/>
    <property type="match status" value="1"/>
</dbReference>
<keyword evidence="3" id="KW-1185">Reference proteome</keyword>
<dbReference type="RefSeq" id="WP_097642371.1">
    <property type="nucleotide sequence ID" value="NZ_NQWI01000004.1"/>
</dbReference>
<dbReference type="PRINTS" id="PR00081">
    <property type="entry name" value="GDHRDH"/>
</dbReference>
<gene>
    <name evidence="2" type="ORF">CJ255_01730</name>
</gene>
<dbReference type="Proteomes" id="UP000220527">
    <property type="component" value="Unassembled WGS sequence"/>
</dbReference>
<sequence>MTLPMTKRVVLLTGATSGIGREVARGLALQGATLVVACRNQVRAAGLAAELRAACGAAQIATMPLELAELRSVRAFAADFLARYQQLHVLINNAGTFCLQRQTTEDGLERTLGVNYVAPFLLTHTLLPLLSATPGARIVNIGSEAYRYGRLDLEDLQLTRRYAGFMAYASSKQAQLLWSLELADRLRSTGVTVNVVHPGHVATGIWQLWTAPTWYQRLFVRIITSVMRSPAEAARGAIYLASSPNVAHVTGGYFLNEHPQPQSIMAPANDLKLRHALWAATERMVGGS</sequence>
<dbReference type="InterPro" id="IPR036291">
    <property type="entry name" value="NAD(P)-bd_dom_sf"/>
</dbReference>
<evidence type="ECO:0000313" key="3">
    <source>
        <dbReference type="Proteomes" id="UP000220527"/>
    </source>
</evidence>
<dbReference type="Pfam" id="PF00106">
    <property type="entry name" value="adh_short"/>
    <property type="match status" value="1"/>
</dbReference>
<dbReference type="PANTHER" id="PTHR43157:SF31">
    <property type="entry name" value="PHOSPHATIDYLINOSITOL-GLYCAN BIOSYNTHESIS CLASS F PROTEIN"/>
    <property type="match status" value="1"/>
</dbReference>
<evidence type="ECO:0008006" key="4">
    <source>
        <dbReference type="Google" id="ProtNLM"/>
    </source>
</evidence>
<dbReference type="EMBL" id="NQWI01000004">
    <property type="protein sequence ID" value="PDW04789.1"/>
    <property type="molecule type" value="Genomic_DNA"/>
</dbReference>
<accession>A0A2A6RPI8</accession>
<dbReference type="GO" id="GO:0016491">
    <property type="term" value="F:oxidoreductase activity"/>
    <property type="evidence" value="ECO:0007669"/>
    <property type="project" value="UniProtKB-KW"/>
</dbReference>
<reference evidence="3" key="1">
    <citation type="submission" date="2017-08" db="EMBL/GenBank/DDBJ databases">
        <authorList>
            <person name="Grouzdev D.S."/>
            <person name="Gaisin V.A."/>
            <person name="Rysina M.S."/>
            <person name="Gorlenko V.M."/>
        </authorList>
    </citation>
    <scope>NUCLEOTIDE SEQUENCE [LARGE SCALE GENOMIC DNA]</scope>
    <source>
        <strain evidence="3">Kir15-3F</strain>
    </source>
</reference>
<dbReference type="InterPro" id="IPR002347">
    <property type="entry name" value="SDR_fam"/>
</dbReference>
<dbReference type="OrthoDB" id="9809821at2"/>
<proteinExistence type="predicted"/>
<evidence type="ECO:0000256" key="1">
    <source>
        <dbReference type="ARBA" id="ARBA00023002"/>
    </source>
</evidence>
<organism evidence="2 3">
    <name type="scientific">Candidatus Viridilinea mediisalina</name>
    <dbReference type="NCBI Taxonomy" id="2024553"/>
    <lineage>
        <taxon>Bacteria</taxon>
        <taxon>Bacillati</taxon>
        <taxon>Chloroflexota</taxon>
        <taxon>Chloroflexia</taxon>
        <taxon>Chloroflexales</taxon>
        <taxon>Chloroflexineae</taxon>
        <taxon>Oscillochloridaceae</taxon>
        <taxon>Candidatus Viridilinea</taxon>
    </lineage>
</organism>
<comment type="caution">
    <text evidence="2">The sequence shown here is derived from an EMBL/GenBank/DDBJ whole genome shotgun (WGS) entry which is preliminary data.</text>
</comment>
<dbReference type="PANTHER" id="PTHR43157">
    <property type="entry name" value="PHOSPHATIDYLINOSITOL-GLYCAN BIOSYNTHESIS CLASS F PROTEIN-RELATED"/>
    <property type="match status" value="1"/>
</dbReference>